<dbReference type="AlphaFoldDB" id="A0A839Q5B6"/>
<dbReference type="Gene3D" id="3.30.750.24">
    <property type="entry name" value="STAS domain"/>
    <property type="match status" value="1"/>
</dbReference>
<dbReference type="PROSITE" id="PS50801">
    <property type="entry name" value="STAS"/>
    <property type="match status" value="1"/>
</dbReference>
<dbReference type="EMBL" id="JACHVU010000005">
    <property type="protein sequence ID" value="MBB2991438.1"/>
    <property type="molecule type" value="Genomic_DNA"/>
</dbReference>
<dbReference type="Pfam" id="PF13466">
    <property type="entry name" value="STAS_2"/>
    <property type="match status" value="1"/>
</dbReference>
<protein>
    <submittedName>
        <fullName evidence="2">Anti-anti-sigma factor</fullName>
    </submittedName>
</protein>
<dbReference type="InterPro" id="IPR002645">
    <property type="entry name" value="STAS_dom"/>
</dbReference>
<accession>A0A839Q5B6</accession>
<proteinExistence type="predicted"/>
<dbReference type="InterPro" id="IPR036513">
    <property type="entry name" value="STAS_dom_sf"/>
</dbReference>
<dbReference type="RefSeq" id="WP_183469106.1">
    <property type="nucleotide sequence ID" value="NZ_JACHVU010000005.1"/>
</dbReference>
<name>A0A839Q5B6_MYCIR</name>
<evidence type="ECO:0000313" key="2">
    <source>
        <dbReference type="EMBL" id="MBB2991438.1"/>
    </source>
</evidence>
<keyword evidence="3" id="KW-1185">Reference proteome</keyword>
<reference evidence="2 3" key="1">
    <citation type="submission" date="2020-08" db="EMBL/GenBank/DDBJ databases">
        <title>The Agave Microbiome: Exploring the role of microbial communities in plant adaptations to desert environments.</title>
        <authorList>
            <person name="Partida-Martinez L.P."/>
        </authorList>
    </citation>
    <scope>NUCLEOTIDE SEQUENCE [LARGE SCALE GENOMIC DNA]</scope>
    <source>
        <strain evidence="2 3">AT2.18</strain>
    </source>
</reference>
<dbReference type="SUPFAM" id="SSF52091">
    <property type="entry name" value="SpoIIaa-like"/>
    <property type="match status" value="1"/>
</dbReference>
<comment type="caution">
    <text evidence="2">The sequence shown here is derived from an EMBL/GenBank/DDBJ whole genome shotgun (WGS) entry which is preliminary data.</text>
</comment>
<sequence>MPPLLTLTSTRTGEGDVVLGAVGEIDLSNVDEFRKAFYDAVAEAEAAGARLVVDFGAVEYVDSAGINVLSAGAEVIHRLIVHPLLKTTFTVSGVTELVAVELASADQAT</sequence>
<feature type="domain" description="STAS" evidence="1">
    <location>
        <begin position="6"/>
        <end position="69"/>
    </location>
</feature>
<dbReference type="Proteomes" id="UP000550501">
    <property type="component" value="Unassembled WGS sequence"/>
</dbReference>
<dbReference type="InterPro" id="IPR058548">
    <property type="entry name" value="MlaB-like_STAS"/>
</dbReference>
<organism evidence="2 3">
    <name type="scientific">Mycolicibacterium iranicum</name>
    <name type="common">Mycobacterium iranicum</name>
    <dbReference type="NCBI Taxonomy" id="912594"/>
    <lineage>
        <taxon>Bacteria</taxon>
        <taxon>Bacillati</taxon>
        <taxon>Actinomycetota</taxon>
        <taxon>Actinomycetes</taxon>
        <taxon>Mycobacteriales</taxon>
        <taxon>Mycobacteriaceae</taxon>
        <taxon>Mycolicibacterium</taxon>
    </lineage>
</organism>
<evidence type="ECO:0000313" key="3">
    <source>
        <dbReference type="Proteomes" id="UP000550501"/>
    </source>
</evidence>
<gene>
    <name evidence="2" type="ORF">FHR72_002922</name>
</gene>
<dbReference type="CDD" id="cd07043">
    <property type="entry name" value="STAS_anti-anti-sigma_factors"/>
    <property type="match status" value="1"/>
</dbReference>
<evidence type="ECO:0000259" key="1">
    <source>
        <dbReference type="PROSITE" id="PS50801"/>
    </source>
</evidence>